<dbReference type="Pfam" id="PF04654">
    <property type="entry name" value="DUF599"/>
    <property type="match status" value="1"/>
</dbReference>
<gene>
    <name evidence="2" type="ORF">GR316_10355</name>
</gene>
<organism evidence="2 3">
    <name type="scientific">Falsirhodobacter algicola</name>
    <dbReference type="NCBI Taxonomy" id="2692330"/>
    <lineage>
        <taxon>Bacteria</taxon>
        <taxon>Pseudomonadati</taxon>
        <taxon>Pseudomonadota</taxon>
        <taxon>Alphaproteobacteria</taxon>
        <taxon>Rhodobacterales</taxon>
        <taxon>Paracoccaceae</taxon>
        <taxon>Falsirhodobacter</taxon>
    </lineage>
</organism>
<keyword evidence="1" id="KW-1133">Transmembrane helix</keyword>
<evidence type="ECO:0000313" key="2">
    <source>
        <dbReference type="EMBL" id="QUS36628.1"/>
    </source>
</evidence>
<protein>
    <submittedName>
        <fullName evidence="2">DUF599 family protein</fullName>
    </submittedName>
</protein>
<keyword evidence="3" id="KW-1185">Reference proteome</keyword>
<dbReference type="Proteomes" id="UP000679284">
    <property type="component" value="Chromosome"/>
</dbReference>
<dbReference type="EMBL" id="CP047289">
    <property type="protein sequence ID" value="QUS36628.1"/>
    <property type="molecule type" value="Genomic_DNA"/>
</dbReference>
<feature type="transmembrane region" description="Helical" evidence="1">
    <location>
        <begin position="115"/>
        <end position="133"/>
    </location>
</feature>
<dbReference type="PANTHER" id="PTHR31168">
    <property type="entry name" value="OS02G0292800 PROTEIN"/>
    <property type="match status" value="1"/>
</dbReference>
<dbReference type="RefSeq" id="WP_211783846.1">
    <property type="nucleotide sequence ID" value="NZ_CP047289.1"/>
</dbReference>
<sequence length="230" mass="25681">MELLPRLSALGWPDAVAVTLIVTLFWGIGYLVEHPPRSRPSMSILMANYRRDWMTHFVTRQQKILDGTVITSLRQATSFFISGTMLALGAGLALVGNPERLILVANDLNLRAQAVVVEVKVIFVLLFLANAFLKFIWSHRLFGYCAVLMGSVPNDEQTLAYHRAAQAAELNVTAARSYNRGLRSVYFALAALGWLMGPWTLMLSSVITAATLVRREFASRSREVVMRRDP</sequence>
<proteinExistence type="predicted"/>
<reference evidence="2" key="1">
    <citation type="submission" date="2020-01" db="EMBL/GenBank/DDBJ databases">
        <authorList>
            <person name="Yang Y."/>
            <person name="Kwon Y.M."/>
        </authorList>
    </citation>
    <scope>NUCLEOTIDE SEQUENCE</scope>
    <source>
        <strain evidence="2">PG104</strain>
    </source>
</reference>
<evidence type="ECO:0000313" key="3">
    <source>
        <dbReference type="Proteomes" id="UP000679284"/>
    </source>
</evidence>
<accession>A0A8J8SLK4</accession>
<dbReference type="KEGG" id="fap:GR316_10355"/>
<dbReference type="InterPro" id="IPR006747">
    <property type="entry name" value="DUF599"/>
</dbReference>
<keyword evidence="1" id="KW-0812">Transmembrane</keyword>
<dbReference type="AlphaFoldDB" id="A0A8J8SLK4"/>
<evidence type="ECO:0000256" key="1">
    <source>
        <dbReference type="SAM" id="Phobius"/>
    </source>
</evidence>
<keyword evidence="1" id="KW-0472">Membrane</keyword>
<feature type="transmembrane region" description="Helical" evidence="1">
    <location>
        <begin position="185"/>
        <end position="213"/>
    </location>
</feature>
<dbReference type="PANTHER" id="PTHR31168:SF21">
    <property type="entry name" value="EMB|CAB89385.1"/>
    <property type="match status" value="1"/>
</dbReference>
<name>A0A8J8SLK4_9RHOB</name>
<feature type="transmembrane region" description="Helical" evidence="1">
    <location>
        <begin position="12"/>
        <end position="32"/>
    </location>
</feature>
<feature type="transmembrane region" description="Helical" evidence="1">
    <location>
        <begin position="76"/>
        <end position="95"/>
    </location>
</feature>